<dbReference type="EMBL" id="CAMAPF010000260">
    <property type="protein sequence ID" value="CAH9115913.1"/>
    <property type="molecule type" value="Genomic_DNA"/>
</dbReference>
<feature type="non-terminal residue" evidence="1">
    <location>
        <position position="21"/>
    </location>
</feature>
<proteinExistence type="predicted"/>
<sequence length="21" mass="2444">MAWELMNEPRCQADYSGKTVN</sequence>
<dbReference type="Proteomes" id="UP001152523">
    <property type="component" value="Unassembled WGS sequence"/>
</dbReference>
<evidence type="ECO:0000313" key="1">
    <source>
        <dbReference type="EMBL" id="CAH9115913.1"/>
    </source>
</evidence>
<name>A0AAV0E3J2_9ASTE</name>
<accession>A0AAV0E3J2</accession>
<keyword evidence="2" id="KW-1185">Reference proteome</keyword>
<organism evidence="1 2">
    <name type="scientific">Cuscuta epithymum</name>
    <dbReference type="NCBI Taxonomy" id="186058"/>
    <lineage>
        <taxon>Eukaryota</taxon>
        <taxon>Viridiplantae</taxon>
        <taxon>Streptophyta</taxon>
        <taxon>Embryophyta</taxon>
        <taxon>Tracheophyta</taxon>
        <taxon>Spermatophyta</taxon>
        <taxon>Magnoliopsida</taxon>
        <taxon>eudicotyledons</taxon>
        <taxon>Gunneridae</taxon>
        <taxon>Pentapetalae</taxon>
        <taxon>asterids</taxon>
        <taxon>lamiids</taxon>
        <taxon>Solanales</taxon>
        <taxon>Convolvulaceae</taxon>
        <taxon>Cuscuteae</taxon>
        <taxon>Cuscuta</taxon>
        <taxon>Cuscuta subgen. Cuscuta</taxon>
    </lineage>
</organism>
<evidence type="ECO:0008006" key="3">
    <source>
        <dbReference type="Google" id="ProtNLM"/>
    </source>
</evidence>
<comment type="caution">
    <text evidence="1">The sequence shown here is derived from an EMBL/GenBank/DDBJ whole genome shotgun (WGS) entry which is preliminary data.</text>
</comment>
<reference evidence="1" key="1">
    <citation type="submission" date="2022-07" db="EMBL/GenBank/DDBJ databases">
        <authorList>
            <person name="Macas J."/>
            <person name="Novak P."/>
            <person name="Neumann P."/>
        </authorList>
    </citation>
    <scope>NUCLEOTIDE SEQUENCE</scope>
</reference>
<gene>
    <name evidence="1" type="ORF">CEPIT_LOCUS21314</name>
</gene>
<evidence type="ECO:0000313" key="2">
    <source>
        <dbReference type="Proteomes" id="UP001152523"/>
    </source>
</evidence>
<protein>
    <recommendedName>
        <fullName evidence="3">Mannan endo-1,4-beta-mannosidase</fullName>
    </recommendedName>
</protein>
<dbReference type="Gene3D" id="3.20.20.80">
    <property type="entry name" value="Glycosidases"/>
    <property type="match status" value="1"/>
</dbReference>
<dbReference type="AlphaFoldDB" id="A0AAV0E3J2"/>